<dbReference type="GO" id="GO:0015288">
    <property type="term" value="F:porin activity"/>
    <property type="evidence" value="ECO:0007669"/>
    <property type="project" value="TreeGrafter"/>
</dbReference>
<proteinExistence type="inferred from homology"/>
<evidence type="ECO:0000313" key="8">
    <source>
        <dbReference type="EMBL" id="SUE32874.1"/>
    </source>
</evidence>
<keyword evidence="6" id="KW-0472">Membrane</keyword>
<dbReference type="SUPFAM" id="SSF56954">
    <property type="entry name" value="Outer membrane efflux proteins (OEP)"/>
    <property type="match status" value="1"/>
</dbReference>
<dbReference type="PANTHER" id="PTHR30026:SF20">
    <property type="entry name" value="OUTER MEMBRANE PROTEIN TOLC"/>
    <property type="match status" value="1"/>
</dbReference>
<sequence length="446" mass="49399">MKNLITIALTAGMAVCGVQAQEADTSRIWNLQECMRYAIENSPQAIRQQLTNANLKASYHEAILQHLPSLSGSTSVSAGFGRNVDPGTNTYTTVNTLSNSYNLSAGITVFNGLQLINNTRAGKISKLRGEEQQKQVEDNISLETMQAYYDFAYTLGTQTLAREQVDASRDNLRQGRRMMALGLKGVADVAQLEATLAADEYNLIKTENNMRTCELKLKEVMNYPPDAKLKIDTAWRYAIPEMDTTDASEIVDVALATLPDTRMSMMDVRLAKLDLSTAKASLFPSLSASAGVGTSYYKNLKEDATAFSKQFKDNLSKSVSASLSIPIFGGWSRQTNIVRKRNDLRSSEQAHIETQRQIAVEVEQAVLDLNGAFAERKQAEKQVQSQSMAYKVALRKYEEGLLSALDLQTTANQLLDAKAKLLNAEMTWQAKRKQVDYYKGIPLLSE</sequence>
<protein>
    <submittedName>
        <fullName evidence="8">Outer membrane efflux protein BepC</fullName>
    </submittedName>
</protein>
<keyword evidence="3" id="KW-0813">Transport</keyword>
<evidence type="ECO:0000256" key="3">
    <source>
        <dbReference type="ARBA" id="ARBA00022448"/>
    </source>
</evidence>
<comment type="similarity">
    <text evidence="2">Belongs to the outer membrane factor (OMF) (TC 1.B.17) family.</text>
</comment>
<evidence type="ECO:0000313" key="9">
    <source>
        <dbReference type="Proteomes" id="UP000255233"/>
    </source>
</evidence>
<evidence type="ECO:0000256" key="2">
    <source>
        <dbReference type="ARBA" id="ARBA00007613"/>
    </source>
</evidence>
<dbReference type="AlphaFoldDB" id="A0A379MMB6"/>
<evidence type="ECO:0000256" key="4">
    <source>
        <dbReference type="ARBA" id="ARBA00022452"/>
    </source>
</evidence>
<dbReference type="GO" id="GO:0015562">
    <property type="term" value="F:efflux transmembrane transporter activity"/>
    <property type="evidence" value="ECO:0007669"/>
    <property type="project" value="InterPro"/>
</dbReference>
<dbReference type="GO" id="GO:1990281">
    <property type="term" value="C:efflux pump complex"/>
    <property type="evidence" value="ECO:0007669"/>
    <property type="project" value="TreeGrafter"/>
</dbReference>
<organism evidence="8 9">
    <name type="scientific">Rikenella microfusus</name>
    <dbReference type="NCBI Taxonomy" id="28139"/>
    <lineage>
        <taxon>Bacteria</taxon>
        <taxon>Pseudomonadati</taxon>
        <taxon>Bacteroidota</taxon>
        <taxon>Bacteroidia</taxon>
        <taxon>Bacteroidales</taxon>
        <taxon>Rikenellaceae</taxon>
        <taxon>Rikenella</taxon>
    </lineage>
</organism>
<keyword evidence="4" id="KW-1134">Transmembrane beta strand</keyword>
<evidence type="ECO:0000256" key="7">
    <source>
        <dbReference type="ARBA" id="ARBA00023237"/>
    </source>
</evidence>
<keyword evidence="9" id="KW-1185">Reference proteome</keyword>
<keyword evidence="7" id="KW-0998">Cell outer membrane</keyword>
<dbReference type="InterPro" id="IPR051906">
    <property type="entry name" value="TolC-like"/>
</dbReference>
<dbReference type="EMBL" id="UGVL01000001">
    <property type="protein sequence ID" value="SUE32874.1"/>
    <property type="molecule type" value="Genomic_DNA"/>
</dbReference>
<reference evidence="8 9" key="1">
    <citation type="submission" date="2018-06" db="EMBL/GenBank/DDBJ databases">
        <authorList>
            <consortium name="Pathogen Informatics"/>
            <person name="Doyle S."/>
        </authorList>
    </citation>
    <scope>NUCLEOTIDE SEQUENCE [LARGE SCALE GENOMIC DNA]</scope>
    <source>
        <strain evidence="8 9">NCTC11190</strain>
    </source>
</reference>
<gene>
    <name evidence="8" type="primary">bepC_1</name>
    <name evidence="8" type="ORF">NCTC11190_00055</name>
</gene>
<dbReference type="InterPro" id="IPR003423">
    <property type="entry name" value="OMP_efflux"/>
</dbReference>
<name>A0A379MMB6_9BACT</name>
<keyword evidence="5" id="KW-0812">Transmembrane</keyword>
<comment type="subcellular location">
    <subcellularLocation>
        <location evidence="1">Cell outer membrane</location>
    </subcellularLocation>
</comment>
<evidence type="ECO:0000256" key="5">
    <source>
        <dbReference type="ARBA" id="ARBA00022692"/>
    </source>
</evidence>
<dbReference type="RefSeq" id="WP_027291069.1">
    <property type="nucleotide sequence ID" value="NZ_UGVL01000001.1"/>
</dbReference>
<evidence type="ECO:0000256" key="1">
    <source>
        <dbReference type="ARBA" id="ARBA00004442"/>
    </source>
</evidence>
<dbReference type="PANTHER" id="PTHR30026">
    <property type="entry name" value="OUTER MEMBRANE PROTEIN TOLC"/>
    <property type="match status" value="1"/>
</dbReference>
<accession>A0A379MMB6</accession>
<dbReference type="Pfam" id="PF02321">
    <property type="entry name" value="OEP"/>
    <property type="match status" value="2"/>
</dbReference>
<dbReference type="OrthoDB" id="9811587at2"/>
<dbReference type="STRING" id="880526.GCA_000427365_01383"/>
<evidence type="ECO:0000256" key="6">
    <source>
        <dbReference type="ARBA" id="ARBA00023136"/>
    </source>
</evidence>
<dbReference type="GO" id="GO:0009279">
    <property type="term" value="C:cell outer membrane"/>
    <property type="evidence" value="ECO:0007669"/>
    <property type="project" value="UniProtKB-SubCell"/>
</dbReference>
<dbReference type="Gene3D" id="1.20.1600.10">
    <property type="entry name" value="Outer membrane efflux proteins (OEP)"/>
    <property type="match status" value="1"/>
</dbReference>
<dbReference type="Proteomes" id="UP000255233">
    <property type="component" value="Unassembled WGS sequence"/>
</dbReference>